<organism evidence="3 4">
    <name type="scientific">Lentithecium fluviatile CBS 122367</name>
    <dbReference type="NCBI Taxonomy" id="1168545"/>
    <lineage>
        <taxon>Eukaryota</taxon>
        <taxon>Fungi</taxon>
        <taxon>Dikarya</taxon>
        <taxon>Ascomycota</taxon>
        <taxon>Pezizomycotina</taxon>
        <taxon>Dothideomycetes</taxon>
        <taxon>Pleosporomycetidae</taxon>
        <taxon>Pleosporales</taxon>
        <taxon>Massarineae</taxon>
        <taxon>Lentitheciaceae</taxon>
        <taxon>Lentithecium</taxon>
    </lineage>
</organism>
<dbReference type="PANTHER" id="PTHR33112">
    <property type="entry name" value="DOMAIN PROTEIN, PUTATIVE-RELATED"/>
    <property type="match status" value="1"/>
</dbReference>
<dbReference type="Pfam" id="PF06985">
    <property type="entry name" value="HET"/>
    <property type="match status" value="1"/>
</dbReference>
<name>A0A6G1IMA5_9PLEO</name>
<reference evidence="3" key="1">
    <citation type="journal article" date="2020" name="Stud. Mycol.">
        <title>101 Dothideomycetes genomes: a test case for predicting lifestyles and emergence of pathogens.</title>
        <authorList>
            <person name="Haridas S."/>
            <person name="Albert R."/>
            <person name="Binder M."/>
            <person name="Bloem J."/>
            <person name="Labutti K."/>
            <person name="Salamov A."/>
            <person name="Andreopoulos B."/>
            <person name="Baker S."/>
            <person name="Barry K."/>
            <person name="Bills G."/>
            <person name="Bluhm B."/>
            <person name="Cannon C."/>
            <person name="Castanera R."/>
            <person name="Culley D."/>
            <person name="Daum C."/>
            <person name="Ezra D."/>
            <person name="Gonzalez J."/>
            <person name="Henrissat B."/>
            <person name="Kuo A."/>
            <person name="Liang C."/>
            <person name="Lipzen A."/>
            <person name="Lutzoni F."/>
            <person name="Magnuson J."/>
            <person name="Mondo S."/>
            <person name="Nolan M."/>
            <person name="Ohm R."/>
            <person name="Pangilinan J."/>
            <person name="Park H.-J."/>
            <person name="Ramirez L."/>
            <person name="Alfaro M."/>
            <person name="Sun H."/>
            <person name="Tritt A."/>
            <person name="Yoshinaga Y."/>
            <person name="Zwiers L.-H."/>
            <person name="Turgeon B."/>
            <person name="Goodwin S."/>
            <person name="Spatafora J."/>
            <person name="Crous P."/>
            <person name="Grigoriev I."/>
        </authorList>
    </citation>
    <scope>NUCLEOTIDE SEQUENCE</scope>
    <source>
        <strain evidence="3">CBS 122367</strain>
    </source>
</reference>
<dbReference type="AlphaFoldDB" id="A0A6G1IMA5"/>
<gene>
    <name evidence="3" type="ORF">K458DRAFT_445888</name>
</gene>
<sequence>MRLCEFCIDTIFKSKESWEKHRSYAELEESAEWSVPVEASDLQKTREAQKKDRCLFCSALHSDIDRHAPELKNHNGPIHRWTIRSLSRIRESLETVVVTFHPIPITPERADDTVKEAKLPTRTFYCFPEESLGPLPTPDELGTWTDPAKNGGAQIKHWISSCDETHAGCMKHRKAKSKSSHFVPTRLLDISGPPKAPIKVIETGKASVRSPYATLSHCWGRKPIHCLMPDNYKRYVEEEGVPWHLLTRNFQEAIEVARFLGIKYIWIDSLCIIQDGIDFKKEGEKMHAVYRNSYCNIAIVDSEDSTGGLFRKREPGDVAPVMYQPDLQDDSGMFGNKAWRVLASDMYETELLKTKLYVRGWVFQERMLAPRSLHFANRQIFWDCASISACESLPSGFPPPMDGPARGDRHWRGRLQESQEKTGPLAGGRDDPLMEFWKSAVRKYTSCALTNRVDKTLALWGIAKLVRDELGDEYGMGLWEHNLVDQLVWRVAECTKQERPPDPAGPGKPRKFPTWSWASMDEQILVPDRLSKSNAKHWTVKDHTGQDLKFDLVGVERRIEPGPIRTIDAVPPPQVRSKSDSTVGQKTRYQDLEQTLPLKKSRDAEPEFYNTSLPIAGHVGRARLEQDPIGNGWLLTPEGFSGDTIEAYPDTIPNQDNEADQTPFFVVLSAKQDVKPSLSDVMVANEPEDGQESGDDEGLREHVVTEEFDVSGMGILMKNVGGGHFCRTGAFVFSHIGKENGNRLLELEKMKFWLD</sequence>
<dbReference type="OrthoDB" id="5362512at2759"/>
<feature type="domain" description="Heterokaryon incompatibility" evidence="2">
    <location>
        <begin position="212"/>
        <end position="365"/>
    </location>
</feature>
<feature type="region of interest" description="Disordered" evidence="1">
    <location>
        <begin position="564"/>
        <end position="585"/>
    </location>
</feature>
<evidence type="ECO:0000313" key="3">
    <source>
        <dbReference type="EMBL" id="KAF2679352.1"/>
    </source>
</evidence>
<dbReference type="Proteomes" id="UP000799291">
    <property type="component" value="Unassembled WGS sequence"/>
</dbReference>
<keyword evidence="4" id="KW-1185">Reference proteome</keyword>
<dbReference type="EMBL" id="MU005604">
    <property type="protein sequence ID" value="KAF2679352.1"/>
    <property type="molecule type" value="Genomic_DNA"/>
</dbReference>
<accession>A0A6G1IMA5</accession>
<proteinExistence type="predicted"/>
<dbReference type="PANTHER" id="PTHR33112:SF10">
    <property type="entry name" value="TOL"/>
    <property type="match status" value="1"/>
</dbReference>
<evidence type="ECO:0000256" key="1">
    <source>
        <dbReference type="SAM" id="MobiDB-lite"/>
    </source>
</evidence>
<dbReference type="InterPro" id="IPR010730">
    <property type="entry name" value="HET"/>
</dbReference>
<evidence type="ECO:0000313" key="4">
    <source>
        <dbReference type="Proteomes" id="UP000799291"/>
    </source>
</evidence>
<evidence type="ECO:0000259" key="2">
    <source>
        <dbReference type="Pfam" id="PF06985"/>
    </source>
</evidence>
<protein>
    <submittedName>
        <fullName evidence="3">HET-domain-containing protein</fullName>
    </submittedName>
</protein>